<dbReference type="RefSeq" id="WP_017800799.1">
    <property type="nucleotide sequence ID" value="NZ_JAGGMQ010000001.1"/>
</dbReference>
<dbReference type="PANTHER" id="PTHR43537">
    <property type="entry name" value="TRANSCRIPTIONAL REGULATOR, GNTR FAMILY"/>
    <property type="match status" value="1"/>
</dbReference>
<keyword evidence="3" id="KW-0804">Transcription</keyword>
<gene>
    <name evidence="6" type="ORF">J2125_003209</name>
</gene>
<feature type="region of interest" description="Disordered" evidence="4">
    <location>
        <begin position="64"/>
        <end position="100"/>
    </location>
</feature>
<organism evidence="6 7">
    <name type="scientific">Winslowiella toletana</name>
    <dbReference type="NCBI Taxonomy" id="92490"/>
    <lineage>
        <taxon>Bacteria</taxon>
        <taxon>Pseudomonadati</taxon>
        <taxon>Pseudomonadota</taxon>
        <taxon>Gammaproteobacteria</taxon>
        <taxon>Enterobacterales</taxon>
        <taxon>Erwiniaceae</taxon>
        <taxon>Winslowiella</taxon>
    </lineage>
</organism>
<dbReference type="EMBL" id="JAGGMQ010000001">
    <property type="protein sequence ID" value="MBP2170017.1"/>
    <property type="molecule type" value="Genomic_DNA"/>
</dbReference>
<protein>
    <submittedName>
        <fullName evidence="6">DNA-binding FadR family transcriptional regulator</fullName>
    </submittedName>
</protein>
<evidence type="ECO:0000313" key="7">
    <source>
        <dbReference type="Proteomes" id="UP001195624"/>
    </source>
</evidence>
<feature type="compositionally biased region" description="Polar residues" evidence="4">
    <location>
        <begin position="91"/>
        <end position="100"/>
    </location>
</feature>
<accession>A0ABS4PCW1</accession>
<dbReference type="SMART" id="SM00895">
    <property type="entry name" value="FCD"/>
    <property type="match status" value="1"/>
</dbReference>
<evidence type="ECO:0000256" key="2">
    <source>
        <dbReference type="ARBA" id="ARBA00023125"/>
    </source>
</evidence>
<keyword evidence="7" id="KW-1185">Reference proteome</keyword>
<reference evidence="7" key="1">
    <citation type="submission" date="2023-07" db="EMBL/GenBank/DDBJ databases">
        <title>Genome mining of underrepresented organisms for secondary metabolites.</title>
        <authorList>
            <person name="D'Agostino P.M."/>
        </authorList>
    </citation>
    <scope>NUCLEOTIDE SEQUENCE [LARGE SCALE GENOMIC DNA]</scope>
    <source>
        <strain evidence="7">WS4403</strain>
    </source>
</reference>
<comment type="caution">
    <text evidence="6">The sequence shown here is derived from an EMBL/GenBank/DDBJ whole genome shotgun (WGS) entry which is preliminary data.</text>
</comment>
<evidence type="ECO:0000259" key="5">
    <source>
        <dbReference type="SMART" id="SM00895"/>
    </source>
</evidence>
<evidence type="ECO:0000313" key="6">
    <source>
        <dbReference type="EMBL" id="MBP2170017.1"/>
    </source>
</evidence>
<dbReference type="InterPro" id="IPR011711">
    <property type="entry name" value="GntR_C"/>
</dbReference>
<dbReference type="InterPro" id="IPR008920">
    <property type="entry name" value="TF_FadR/GntR_C"/>
</dbReference>
<name>A0ABS4PCW1_9GAMM</name>
<dbReference type="PANTHER" id="PTHR43537:SF5">
    <property type="entry name" value="UXU OPERON TRANSCRIPTIONAL REGULATOR"/>
    <property type="match status" value="1"/>
</dbReference>
<evidence type="ECO:0000256" key="3">
    <source>
        <dbReference type="ARBA" id="ARBA00023163"/>
    </source>
</evidence>
<dbReference type="GO" id="GO:0003677">
    <property type="term" value="F:DNA binding"/>
    <property type="evidence" value="ECO:0007669"/>
    <property type="project" value="UniProtKB-KW"/>
</dbReference>
<feature type="domain" description="GntR C-terminal" evidence="5">
    <location>
        <begin position="116"/>
        <end position="238"/>
    </location>
</feature>
<evidence type="ECO:0000256" key="4">
    <source>
        <dbReference type="SAM" id="MobiDB-lite"/>
    </source>
</evidence>
<sequence>MTTIKSAATRSPVKEKQQEKLEHLVSEIKKLTQTKGMLPAERVLAGKLNIKRHLLRSALQLMRDRGEIPPARPGRRTSEPKAKSRVEKGSNHSNTPQDAVSNFIGSDLVRSTNPLEVMEMRMMLEPALARLAALRASPEEIAAIKAAASTPDDLTPSEADQRFHRAIATGSRNSLVSELFVLLNQVASDSRLRFAQSDEETTHDRIAQRDQEHHLIADAIASRDCDGAERAMWQHLAVVQQKIISRLGFAPSKKDYA</sequence>
<keyword evidence="1" id="KW-0805">Transcription regulation</keyword>
<feature type="compositionally biased region" description="Basic and acidic residues" evidence="4">
    <location>
        <begin position="76"/>
        <end position="90"/>
    </location>
</feature>
<dbReference type="Gene3D" id="1.20.120.530">
    <property type="entry name" value="GntR ligand-binding domain-like"/>
    <property type="match status" value="1"/>
</dbReference>
<evidence type="ECO:0000256" key="1">
    <source>
        <dbReference type="ARBA" id="ARBA00023015"/>
    </source>
</evidence>
<keyword evidence="2 6" id="KW-0238">DNA-binding</keyword>
<dbReference type="SUPFAM" id="SSF48008">
    <property type="entry name" value="GntR ligand-binding domain-like"/>
    <property type="match status" value="1"/>
</dbReference>
<dbReference type="Proteomes" id="UP001195624">
    <property type="component" value="Unassembled WGS sequence"/>
</dbReference>
<dbReference type="Pfam" id="PF07729">
    <property type="entry name" value="FCD"/>
    <property type="match status" value="1"/>
</dbReference>
<proteinExistence type="predicted"/>